<feature type="chain" id="PRO_5035283175" description="SET domain-containing protein" evidence="5">
    <location>
        <begin position="21"/>
        <end position="503"/>
    </location>
</feature>
<evidence type="ECO:0000256" key="5">
    <source>
        <dbReference type="SAM" id="SignalP"/>
    </source>
</evidence>
<dbReference type="SUPFAM" id="SSF82199">
    <property type="entry name" value="SET domain"/>
    <property type="match status" value="1"/>
</dbReference>
<dbReference type="PANTHER" id="PTHR13271">
    <property type="entry name" value="UNCHARACTERIZED PUTATIVE METHYLTRANSFERASE"/>
    <property type="match status" value="1"/>
</dbReference>
<accession>A0A8J6CCD8</accession>
<dbReference type="InterPro" id="IPR046341">
    <property type="entry name" value="SET_dom_sf"/>
</dbReference>
<dbReference type="Gene3D" id="3.90.1420.10">
    <property type="entry name" value="Rubisco LSMT, substrate-binding domain"/>
    <property type="match status" value="1"/>
</dbReference>
<name>A0A8J6CCD8_DIALT</name>
<dbReference type="GO" id="GO:0016279">
    <property type="term" value="F:protein-lysine N-methyltransferase activity"/>
    <property type="evidence" value="ECO:0007669"/>
    <property type="project" value="TreeGrafter"/>
</dbReference>
<evidence type="ECO:0000256" key="2">
    <source>
        <dbReference type="ARBA" id="ARBA00022679"/>
    </source>
</evidence>
<evidence type="ECO:0000256" key="3">
    <source>
        <dbReference type="ARBA" id="ARBA00022691"/>
    </source>
</evidence>
<dbReference type="PANTHER" id="PTHR13271:SF123">
    <property type="entry name" value="RIBULOSE-1,5-BISPHOSPHATE CARBOXYLASE_OXYGENASE SMALL SUBUNIT N-METHYLTRANSFERASE I-RELATED"/>
    <property type="match status" value="1"/>
</dbReference>
<dbReference type="OMA" id="TGLEPWI"/>
<proteinExistence type="predicted"/>
<evidence type="ECO:0000313" key="7">
    <source>
        <dbReference type="EMBL" id="KAG8462398.1"/>
    </source>
</evidence>
<dbReference type="Gene3D" id="3.90.1410.10">
    <property type="entry name" value="set domain protein methyltransferase, domain 1"/>
    <property type="match status" value="1"/>
</dbReference>
<keyword evidence="1" id="KW-0489">Methyltransferase</keyword>
<evidence type="ECO:0000256" key="4">
    <source>
        <dbReference type="SAM" id="MobiDB-lite"/>
    </source>
</evidence>
<feature type="signal peptide" evidence="5">
    <location>
        <begin position="1"/>
        <end position="20"/>
    </location>
</feature>
<reference evidence="7" key="1">
    <citation type="submission" date="2021-05" db="EMBL/GenBank/DDBJ databases">
        <title>The genome of the haptophyte Pavlova lutheri (Diacronema luteri, Pavlovales) - a model for lipid biosynthesis in eukaryotic algae.</title>
        <authorList>
            <person name="Hulatt C.J."/>
            <person name="Posewitz M.C."/>
        </authorList>
    </citation>
    <scope>NUCLEOTIDE SEQUENCE</scope>
    <source>
        <strain evidence="7">NIVA-4/92</strain>
    </source>
</reference>
<dbReference type="InterPro" id="IPR036464">
    <property type="entry name" value="Rubisco_LSMT_subst-bd_sf"/>
</dbReference>
<dbReference type="SUPFAM" id="SSF81822">
    <property type="entry name" value="RuBisCo LSMT C-terminal, substrate-binding domain"/>
    <property type="match status" value="1"/>
</dbReference>
<dbReference type="AlphaFoldDB" id="A0A8J6CCD8"/>
<keyword evidence="3" id="KW-0949">S-adenosyl-L-methionine</keyword>
<sequence>MENVSRGLLLGALLLEPAEGWRGSAAHARGAVRSAHARAPPICAADAGPSAAAPARRGGAARAGGDGPSSWLRAPSDMDDSRRRESELEAWLTSHGVYLAATSSWGAAPHPLGIASQTKDQDLQPSGRGLLATRGVRQGDALFRVPEKVCITRRNAVAVLGADIATPALGEHETLALLLMRERALGAASFWAPYLNVLPSTAAEVGASFIWSDAELALLQGSAALNEAREFAARLRTSYSELAAPGGPIDTMAARALAPADAMSFEQFEWAMAVLFSRAINMREMDALVLAPYADLLNHSPGSNAIFEAEKPWASDGYEIVCYADRMYGQMEQVYLSYGKRSNQELLLLYGFVIDRNPFDEVVLRVSLDPDATPRYAEKSAFLRRGGRSDALSFPLRVDRFPDELIQFTRFACMGPEEGALETADYTRPLSVANEEAARTAVVDACRAALAAYPRSLDEDRRLLADKGARALLGGRGYAALRLCMNEKAILERAIRAVNALAW</sequence>
<protein>
    <recommendedName>
        <fullName evidence="6">SET domain-containing protein</fullName>
    </recommendedName>
</protein>
<keyword evidence="2" id="KW-0808">Transferase</keyword>
<feature type="domain" description="SET" evidence="6">
    <location>
        <begin position="110"/>
        <end position="339"/>
    </location>
</feature>
<keyword evidence="5" id="KW-0732">Signal</keyword>
<dbReference type="GO" id="GO:0032259">
    <property type="term" value="P:methylation"/>
    <property type="evidence" value="ECO:0007669"/>
    <property type="project" value="UniProtKB-KW"/>
</dbReference>
<evidence type="ECO:0000256" key="1">
    <source>
        <dbReference type="ARBA" id="ARBA00022603"/>
    </source>
</evidence>
<evidence type="ECO:0000259" key="6">
    <source>
        <dbReference type="PROSITE" id="PS50280"/>
    </source>
</evidence>
<gene>
    <name evidence="7" type="ORF">KFE25_012218</name>
</gene>
<dbReference type="OrthoDB" id="341421at2759"/>
<evidence type="ECO:0000313" key="8">
    <source>
        <dbReference type="Proteomes" id="UP000751190"/>
    </source>
</evidence>
<comment type="caution">
    <text evidence="7">The sequence shown here is derived from an EMBL/GenBank/DDBJ whole genome shotgun (WGS) entry which is preliminary data.</text>
</comment>
<dbReference type="InterPro" id="IPR050600">
    <property type="entry name" value="SETD3_SETD6_MTase"/>
</dbReference>
<dbReference type="Proteomes" id="UP000751190">
    <property type="component" value="Unassembled WGS sequence"/>
</dbReference>
<keyword evidence="8" id="KW-1185">Reference proteome</keyword>
<organism evidence="7 8">
    <name type="scientific">Diacronema lutheri</name>
    <name type="common">Unicellular marine alga</name>
    <name type="synonym">Monochrysis lutheri</name>
    <dbReference type="NCBI Taxonomy" id="2081491"/>
    <lineage>
        <taxon>Eukaryota</taxon>
        <taxon>Haptista</taxon>
        <taxon>Haptophyta</taxon>
        <taxon>Pavlovophyceae</taxon>
        <taxon>Pavlovales</taxon>
        <taxon>Pavlovaceae</taxon>
        <taxon>Diacronema</taxon>
    </lineage>
</organism>
<dbReference type="InterPro" id="IPR001214">
    <property type="entry name" value="SET_dom"/>
</dbReference>
<dbReference type="Pfam" id="PF00856">
    <property type="entry name" value="SET"/>
    <property type="match status" value="1"/>
</dbReference>
<dbReference type="PROSITE" id="PS50280">
    <property type="entry name" value="SET"/>
    <property type="match status" value="1"/>
</dbReference>
<dbReference type="Pfam" id="PF09273">
    <property type="entry name" value="Rubis-subs-bind"/>
    <property type="match status" value="1"/>
</dbReference>
<dbReference type="InterPro" id="IPR015353">
    <property type="entry name" value="Rubisco_LSMT_subst-bd"/>
</dbReference>
<feature type="compositionally biased region" description="Low complexity" evidence="4">
    <location>
        <begin position="46"/>
        <end position="60"/>
    </location>
</feature>
<dbReference type="EMBL" id="JAGTXO010000021">
    <property type="protein sequence ID" value="KAG8462398.1"/>
    <property type="molecule type" value="Genomic_DNA"/>
</dbReference>
<feature type="region of interest" description="Disordered" evidence="4">
    <location>
        <begin position="46"/>
        <end position="82"/>
    </location>
</feature>